<dbReference type="EMBL" id="CAJVPV010021350">
    <property type="protein sequence ID" value="CAG8717642.1"/>
    <property type="molecule type" value="Genomic_DNA"/>
</dbReference>
<reference evidence="3" key="1">
    <citation type="submission" date="2021-06" db="EMBL/GenBank/DDBJ databases">
        <authorList>
            <person name="Kallberg Y."/>
            <person name="Tangrot J."/>
            <person name="Rosling A."/>
        </authorList>
    </citation>
    <scope>NUCLEOTIDE SEQUENCE</scope>
    <source>
        <strain evidence="3">CL551</strain>
    </source>
</reference>
<evidence type="ECO:0000256" key="2">
    <source>
        <dbReference type="SAM" id="MobiDB-lite"/>
    </source>
</evidence>
<feature type="compositionally biased region" description="Low complexity" evidence="2">
    <location>
        <begin position="287"/>
        <end position="299"/>
    </location>
</feature>
<feature type="compositionally biased region" description="Polar residues" evidence="2">
    <location>
        <begin position="368"/>
        <end position="378"/>
    </location>
</feature>
<dbReference type="OrthoDB" id="21471at2759"/>
<sequence>MGNSMNKEKGEETVDGGQLVPHGIYKGPQDWDVRCVRRLIIERKLAPFYKGLADYDESWDEVTLTTHNLPKNGEVKKSGAFNGELHTQGNQVLRRSATLNTVGTAKGKEVSTTKSLEAQLYKGAAECPICFLYYPRNINHSRCCDQPICTECFVQIKRPESGTLGANNSPAVCPFCVEPNFGVCYKPPPFSAGIGSENMPNAIHNFNIPPLPTSSSSSSLNVPEGGKTRRRSVSHKNPDVVTTDQIRPDWAARALQQSSRQSSSARRSPTATSSGNPRRIVIRSQGTSTNTPSRRNNTSAVAPEYGGYLAAMRMGTDLEELMVMEAIRLSLLEQDERERGEREERERAERSQDENSNDAASSEDSASGTITNPHLSSNEEGVDEVVVHENQQRNENDDSVVESSQLEVEAHFSEQMPTDNSDDDEISSTSHSHGYTSTNVSTPITTSTEGGTIVSTSALSSSTGSGLSSPSTTNSTNDALPTSYSQNNGNNTSEIAEIVEDSSEGVLSDNGAENELSSFEVGDREGQTSEHANDIKKPDVIILPSTSLVEEAIVRNETDDDTRDARRGSWEHA</sequence>
<dbReference type="GO" id="GO:0005737">
    <property type="term" value="C:cytoplasm"/>
    <property type="evidence" value="ECO:0007669"/>
    <property type="project" value="TreeGrafter"/>
</dbReference>
<feature type="compositionally biased region" description="Polar residues" evidence="2">
    <location>
        <begin position="439"/>
        <end position="454"/>
    </location>
</feature>
<comment type="similarity">
    <text evidence="1">Belongs to the SIP5 family.</text>
</comment>
<feature type="region of interest" description="Disordered" evidence="2">
    <location>
        <begin position="553"/>
        <end position="573"/>
    </location>
</feature>
<feature type="region of interest" description="Disordered" evidence="2">
    <location>
        <begin position="1"/>
        <end position="21"/>
    </location>
</feature>
<name>A0A9N9I2F0_9GLOM</name>
<feature type="compositionally biased region" description="Polar residues" evidence="2">
    <location>
        <begin position="478"/>
        <end position="494"/>
    </location>
</feature>
<feature type="compositionally biased region" description="Basic and acidic residues" evidence="2">
    <location>
        <begin position="335"/>
        <end position="353"/>
    </location>
</feature>
<feature type="region of interest" description="Disordered" evidence="2">
    <location>
        <begin position="205"/>
        <end position="300"/>
    </location>
</feature>
<dbReference type="PANTHER" id="PTHR31315:SF1">
    <property type="entry name" value="PROTEIN SIP5"/>
    <property type="match status" value="1"/>
</dbReference>
<dbReference type="PANTHER" id="PTHR31315">
    <property type="entry name" value="PROTEIN SIP5"/>
    <property type="match status" value="1"/>
</dbReference>
<dbReference type="CDD" id="cd24139">
    <property type="entry name" value="SIP5-like"/>
    <property type="match status" value="1"/>
</dbReference>
<feature type="region of interest" description="Disordered" evidence="2">
    <location>
        <begin position="335"/>
        <end position="378"/>
    </location>
</feature>
<feature type="compositionally biased region" description="Basic and acidic residues" evidence="2">
    <location>
        <begin position="521"/>
        <end position="536"/>
    </location>
</feature>
<feature type="compositionally biased region" description="Basic and acidic residues" evidence="2">
    <location>
        <begin position="1"/>
        <end position="12"/>
    </location>
</feature>
<feature type="region of interest" description="Disordered" evidence="2">
    <location>
        <begin position="412"/>
        <end position="536"/>
    </location>
</feature>
<evidence type="ECO:0000313" key="4">
    <source>
        <dbReference type="Proteomes" id="UP000789342"/>
    </source>
</evidence>
<comment type="caution">
    <text evidence="3">The sequence shown here is derived from an EMBL/GenBank/DDBJ whole genome shotgun (WGS) entry which is preliminary data.</text>
</comment>
<protein>
    <submittedName>
        <fullName evidence="3">2815_t:CDS:1</fullName>
    </submittedName>
</protein>
<feature type="compositionally biased region" description="Low complexity" evidence="2">
    <location>
        <begin position="251"/>
        <end position="274"/>
    </location>
</feature>
<organism evidence="3 4">
    <name type="scientific">Acaulospora morrowiae</name>
    <dbReference type="NCBI Taxonomy" id="94023"/>
    <lineage>
        <taxon>Eukaryota</taxon>
        <taxon>Fungi</taxon>
        <taxon>Fungi incertae sedis</taxon>
        <taxon>Mucoromycota</taxon>
        <taxon>Glomeromycotina</taxon>
        <taxon>Glomeromycetes</taxon>
        <taxon>Diversisporales</taxon>
        <taxon>Acaulosporaceae</taxon>
        <taxon>Acaulospora</taxon>
    </lineage>
</organism>
<dbReference type="InterPro" id="IPR039301">
    <property type="entry name" value="Sip5/DA2"/>
</dbReference>
<accession>A0A9N9I2F0</accession>
<feature type="compositionally biased region" description="Low complexity" evidence="2">
    <location>
        <begin position="427"/>
        <end position="438"/>
    </location>
</feature>
<feature type="compositionally biased region" description="Low complexity" evidence="2">
    <location>
        <begin position="357"/>
        <end position="367"/>
    </location>
</feature>
<evidence type="ECO:0000313" key="3">
    <source>
        <dbReference type="EMBL" id="CAG8717642.1"/>
    </source>
</evidence>
<dbReference type="Proteomes" id="UP000789342">
    <property type="component" value="Unassembled WGS sequence"/>
</dbReference>
<evidence type="ECO:0000256" key="1">
    <source>
        <dbReference type="ARBA" id="ARBA00010402"/>
    </source>
</evidence>
<gene>
    <name evidence="3" type="ORF">AMORRO_LOCUS13125</name>
</gene>
<proteinExistence type="inferred from homology"/>
<dbReference type="AlphaFoldDB" id="A0A9N9I2F0"/>
<feature type="compositionally biased region" description="Low complexity" evidence="2">
    <location>
        <begin position="455"/>
        <end position="477"/>
    </location>
</feature>
<keyword evidence="4" id="KW-1185">Reference proteome</keyword>